<name>A0AAD7PB90_QUISA</name>
<protein>
    <submittedName>
        <fullName evidence="4">Protein NDR1-like</fullName>
    </submittedName>
</protein>
<keyword evidence="3" id="KW-1133">Transmembrane helix</keyword>
<dbReference type="Proteomes" id="UP001163823">
    <property type="component" value="Chromosome 12"/>
</dbReference>
<keyword evidence="2 3" id="KW-0472">Membrane</keyword>
<evidence type="ECO:0000313" key="5">
    <source>
        <dbReference type="Proteomes" id="UP001163823"/>
    </source>
</evidence>
<comment type="subcellular location">
    <subcellularLocation>
        <location evidence="1">Membrane</location>
    </subcellularLocation>
</comment>
<dbReference type="KEGG" id="qsa:O6P43_028950"/>
<dbReference type="EMBL" id="JARAOO010000012">
    <property type="protein sequence ID" value="KAJ7948479.1"/>
    <property type="molecule type" value="Genomic_DNA"/>
</dbReference>
<gene>
    <name evidence="4" type="ORF">O6P43_028950</name>
</gene>
<evidence type="ECO:0000256" key="1">
    <source>
        <dbReference type="ARBA" id="ARBA00004370"/>
    </source>
</evidence>
<keyword evidence="3" id="KW-0812">Transmembrane</keyword>
<proteinExistence type="predicted"/>
<dbReference type="GO" id="GO:0005886">
    <property type="term" value="C:plasma membrane"/>
    <property type="evidence" value="ECO:0007669"/>
    <property type="project" value="TreeGrafter"/>
</dbReference>
<dbReference type="PANTHER" id="PTHR31415:SF52">
    <property type="entry name" value="LATE EMBRYOGENESIS ABUNDANT (LEA) HYDROXYPROLINE-RICH GLYCOPROTEIN FAMILY-RELATED"/>
    <property type="match status" value="1"/>
</dbReference>
<dbReference type="GO" id="GO:0009506">
    <property type="term" value="C:plasmodesma"/>
    <property type="evidence" value="ECO:0007669"/>
    <property type="project" value="TreeGrafter"/>
</dbReference>
<evidence type="ECO:0000313" key="4">
    <source>
        <dbReference type="EMBL" id="KAJ7948479.1"/>
    </source>
</evidence>
<feature type="transmembrane region" description="Helical" evidence="3">
    <location>
        <begin position="203"/>
        <end position="221"/>
    </location>
</feature>
<reference evidence="4" key="1">
    <citation type="journal article" date="2023" name="Science">
        <title>Elucidation of the pathway for biosynthesis of saponin adjuvants from the soapbark tree.</title>
        <authorList>
            <person name="Reed J."/>
            <person name="Orme A."/>
            <person name="El-Demerdash A."/>
            <person name="Owen C."/>
            <person name="Martin L.B.B."/>
            <person name="Misra R.C."/>
            <person name="Kikuchi S."/>
            <person name="Rejzek M."/>
            <person name="Martin A.C."/>
            <person name="Harkess A."/>
            <person name="Leebens-Mack J."/>
            <person name="Louveau T."/>
            <person name="Stephenson M.J."/>
            <person name="Osbourn A."/>
        </authorList>
    </citation>
    <scope>NUCLEOTIDE SEQUENCE</scope>
    <source>
        <strain evidence="4">S10</strain>
    </source>
</reference>
<dbReference type="InterPro" id="IPR044839">
    <property type="entry name" value="NDR1-like"/>
</dbReference>
<accession>A0AAD7PB90</accession>
<evidence type="ECO:0000256" key="3">
    <source>
        <dbReference type="SAM" id="Phobius"/>
    </source>
</evidence>
<sequence>MFESDGCGRCCLSFILTLGLTALFFWLSLRTDKPKCSIEHFYVPALNKSLNSPHNTSIYFMLQLNNPNKDKGIHYDNVNLTFSVSNNPNATSVSNNPNTTHQIGNTTIVGFRQGHGKKAKKWNFTETNGVNWTAFRHVLNNSTVVAFRVDFATAVKYKILFWYTKRDGLKLRANVEVDSSGEKVPRKKGIKLTSAAPLPGGCYSALVVFSVNLSLLLILGFM</sequence>
<evidence type="ECO:0000256" key="2">
    <source>
        <dbReference type="ARBA" id="ARBA00023136"/>
    </source>
</evidence>
<dbReference type="GO" id="GO:0098542">
    <property type="term" value="P:defense response to other organism"/>
    <property type="evidence" value="ECO:0007669"/>
    <property type="project" value="InterPro"/>
</dbReference>
<dbReference type="AlphaFoldDB" id="A0AAD7PB90"/>
<keyword evidence="5" id="KW-1185">Reference proteome</keyword>
<organism evidence="4 5">
    <name type="scientific">Quillaja saponaria</name>
    <name type="common">Soap bark tree</name>
    <dbReference type="NCBI Taxonomy" id="32244"/>
    <lineage>
        <taxon>Eukaryota</taxon>
        <taxon>Viridiplantae</taxon>
        <taxon>Streptophyta</taxon>
        <taxon>Embryophyta</taxon>
        <taxon>Tracheophyta</taxon>
        <taxon>Spermatophyta</taxon>
        <taxon>Magnoliopsida</taxon>
        <taxon>eudicotyledons</taxon>
        <taxon>Gunneridae</taxon>
        <taxon>Pentapetalae</taxon>
        <taxon>rosids</taxon>
        <taxon>fabids</taxon>
        <taxon>Fabales</taxon>
        <taxon>Quillajaceae</taxon>
        <taxon>Quillaja</taxon>
    </lineage>
</organism>
<comment type="caution">
    <text evidence="4">The sequence shown here is derived from an EMBL/GenBank/DDBJ whole genome shotgun (WGS) entry which is preliminary data.</text>
</comment>
<dbReference type="PANTHER" id="PTHR31415">
    <property type="entry name" value="OS05G0367900 PROTEIN"/>
    <property type="match status" value="1"/>
</dbReference>